<feature type="region of interest" description="Disordered" evidence="1">
    <location>
        <begin position="159"/>
        <end position="179"/>
    </location>
</feature>
<protein>
    <submittedName>
        <fullName evidence="2">Uncharacterized protein</fullName>
    </submittedName>
</protein>
<feature type="region of interest" description="Disordered" evidence="1">
    <location>
        <begin position="1"/>
        <end position="32"/>
    </location>
</feature>
<feature type="compositionally biased region" description="Basic and acidic residues" evidence="1">
    <location>
        <begin position="76"/>
        <end position="86"/>
    </location>
</feature>
<dbReference type="AlphaFoldDB" id="A0A8S9NX61"/>
<evidence type="ECO:0000313" key="3">
    <source>
        <dbReference type="Proteomes" id="UP000712600"/>
    </source>
</evidence>
<proteinExistence type="predicted"/>
<comment type="caution">
    <text evidence="2">The sequence shown here is derived from an EMBL/GenBank/DDBJ whole genome shotgun (WGS) entry which is preliminary data.</text>
</comment>
<sequence>MRKPEYAVKLPKTPVQPKAHRGSNQNLASPDVESSEAWHLVASFQVAECEIQTGIKSGEEPSGSAIASGFQSKISGSKEEPPEDRTPVQPRAHRGHHIPKNLQVPMRPHGPNTNIRENPVLLHDLRVQSRSQKLPGSNYDLRINQRIFRVYGNLRVPNTISGSKGEPLGSSTTFGSPDDPQVLTQPPDYEISLQTPRVHIVARNLRVYSPSPGILLFNLRKERDHGLPSPTSIGKQTEGYLLKKKHAKHYYQEHAKQQEGPRLSLAELVDPVEPPSPASGKKKEYLADQSPVSIHQRVTVSPDLNTC</sequence>
<gene>
    <name evidence="2" type="ORF">F2Q69_00006032</name>
</gene>
<dbReference type="Proteomes" id="UP000712600">
    <property type="component" value="Unassembled WGS sequence"/>
</dbReference>
<feature type="region of interest" description="Disordered" evidence="1">
    <location>
        <begin position="55"/>
        <end position="108"/>
    </location>
</feature>
<organism evidence="2 3">
    <name type="scientific">Brassica cretica</name>
    <name type="common">Mustard</name>
    <dbReference type="NCBI Taxonomy" id="69181"/>
    <lineage>
        <taxon>Eukaryota</taxon>
        <taxon>Viridiplantae</taxon>
        <taxon>Streptophyta</taxon>
        <taxon>Embryophyta</taxon>
        <taxon>Tracheophyta</taxon>
        <taxon>Spermatophyta</taxon>
        <taxon>Magnoliopsida</taxon>
        <taxon>eudicotyledons</taxon>
        <taxon>Gunneridae</taxon>
        <taxon>Pentapetalae</taxon>
        <taxon>rosids</taxon>
        <taxon>malvids</taxon>
        <taxon>Brassicales</taxon>
        <taxon>Brassicaceae</taxon>
        <taxon>Brassiceae</taxon>
        <taxon>Brassica</taxon>
    </lineage>
</organism>
<reference evidence="2" key="1">
    <citation type="submission" date="2019-12" db="EMBL/GenBank/DDBJ databases">
        <title>Genome sequencing and annotation of Brassica cretica.</title>
        <authorList>
            <person name="Studholme D.J."/>
            <person name="Sarris P."/>
        </authorList>
    </citation>
    <scope>NUCLEOTIDE SEQUENCE</scope>
    <source>
        <strain evidence="2">PFS-109/04</strain>
        <tissue evidence="2">Leaf</tissue>
    </source>
</reference>
<accession>A0A8S9NX61</accession>
<evidence type="ECO:0000256" key="1">
    <source>
        <dbReference type="SAM" id="MobiDB-lite"/>
    </source>
</evidence>
<feature type="region of interest" description="Disordered" evidence="1">
    <location>
        <begin position="269"/>
        <end position="291"/>
    </location>
</feature>
<name>A0A8S9NX61_BRACR</name>
<evidence type="ECO:0000313" key="2">
    <source>
        <dbReference type="EMBL" id="KAF3509548.1"/>
    </source>
</evidence>
<dbReference type="EMBL" id="QGKX02001521">
    <property type="protein sequence ID" value="KAF3509548.1"/>
    <property type="molecule type" value="Genomic_DNA"/>
</dbReference>